<organism evidence="2 3">
    <name type="scientific">Desulfovibrio subterraneus</name>
    <dbReference type="NCBI Taxonomy" id="2718620"/>
    <lineage>
        <taxon>Bacteria</taxon>
        <taxon>Pseudomonadati</taxon>
        <taxon>Thermodesulfobacteriota</taxon>
        <taxon>Desulfovibrionia</taxon>
        <taxon>Desulfovibrionales</taxon>
        <taxon>Desulfovibrionaceae</taxon>
        <taxon>Desulfovibrio</taxon>
    </lineage>
</organism>
<dbReference type="EMBL" id="BLVO01000016">
    <property type="protein sequence ID" value="GFM34637.1"/>
    <property type="molecule type" value="Genomic_DNA"/>
</dbReference>
<dbReference type="SUPFAM" id="SSF46785">
    <property type="entry name" value="Winged helix' DNA-binding domain"/>
    <property type="match status" value="1"/>
</dbReference>
<dbReference type="PANTHER" id="PTHR33164:SF99">
    <property type="entry name" value="MARR FAMILY REGULATORY PROTEIN"/>
    <property type="match status" value="1"/>
</dbReference>
<accession>A0A7J0BLN4</accession>
<name>A0A7J0BLN4_9BACT</name>
<feature type="domain" description="HTH marR-type" evidence="1">
    <location>
        <begin position="9"/>
        <end position="147"/>
    </location>
</feature>
<dbReference type="GO" id="GO:0003700">
    <property type="term" value="F:DNA-binding transcription factor activity"/>
    <property type="evidence" value="ECO:0007669"/>
    <property type="project" value="InterPro"/>
</dbReference>
<dbReference type="RefSeq" id="WP_174406310.1">
    <property type="nucleotide sequence ID" value="NZ_BLVO01000016.1"/>
</dbReference>
<evidence type="ECO:0000313" key="3">
    <source>
        <dbReference type="Proteomes" id="UP000503840"/>
    </source>
</evidence>
<dbReference type="Gene3D" id="1.10.10.10">
    <property type="entry name" value="Winged helix-like DNA-binding domain superfamily/Winged helix DNA-binding domain"/>
    <property type="match status" value="1"/>
</dbReference>
<dbReference type="Pfam" id="PF12802">
    <property type="entry name" value="MarR_2"/>
    <property type="match status" value="1"/>
</dbReference>
<keyword evidence="3" id="KW-1185">Reference proteome</keyword>
<dbReference type="Proteomes" id="UP000503840">
    <property type="component" value="Unassembled WGS sequence"/>
</dbReference>
<dbReference type="AlphaFoldDB" id="A0A7J0BLN4"/>
<dbReference type="InterPro" id="IPR000835">
    <property type="entry name" value="HTH_MarR-typ"/>
</dbReference>
<evidence type="ECO:0000259" key="1">
    <source>
        <dbReference type="PROSITE" id="PS50995"/>
    </source>
</evidence>
<protein>
    <recommendedName>
        <fullName evidence="1">HTH marR-type domain-containing protein</fullName>
    </recommendedName>
</protein>
<gene>
    <name evidence="2" type="ORF">DSM101010T_30020</name>
</gene>
<dbReference type="PROSITE" id="PS50995">
    <property type="entry name" value="HTH_MARR_2"/>
    <property type="match status" value="1"/>
</dbReference>
<dbReference type="InterPro" id="IPR036390">
    <property type="entry name" value="WH_DNA-bd_sf"/>
</dbReference>
<dbReference type="SMART" id="SM00347">
    <property type="entry name" value="HTH_MARR"/>
    <property type="match status" value="1"/>
</dbReference>
<dbReference type="PANTHER" id="PTHR33164">
    <property type="entry name" value="TRANSCRIPTIONAL REGULATOR, MARR FAMILY"/>
    <property type="match status" value="1"/>
</dbReference>
<dbReference type="InterPro" id="IPR036388">
    <property type="entry name" value="WH-like_DNA-bd_sf"/>
</dbReference>
<comment type="caution">
    <text evidence="2">The sequence shown here is derived from an EMBL/GenBank/DDBJ whole genome shotgun (WGS) entry which is preliminary data.</text>
</comment>
<dbReference type="GO" id="GO:0006950">
    <property type="term" value="P:response to stress"/>
    <property type="evidence" value="ECO:0007669"/>
    <property type="project" value="TreeGrafter"/>
</dbReference>
<dbReference type="InterPro" id="IPR039422">
    <property type="entry name" value="MarR/SlyA-like"/>
</dbReference>
<reference evidence="2 3" key="1">
    <citation type="submission" date="2020-05" db="EMBL/GenBank/DDBJ databases">
        <title>Draft genome sequence of Desulfovibrio sp. strain HN2T.</title>
        <authorList>
            <person name="Ueno A."/>
            <person name="Tamazawa S."/>
            <person name="Tamamura S."/>
            <person name="Murakami T."/>
            <person name="Kiyama T."/>
            <person name="Inomata H."/>
            <person name="Amano Y."/>
            <person name="Miyakawa K."/>
            <person name="Tamaki H."/>
            <person name="Naganuma T."/>
            <person name="Kaneko K."/>
        </authorList>
    </citation>
    <scope>NUCLEOTIDE SEQUENCE [LARGE SCALE GENOMIC DNA]</scope>
    <source>
        <strain evidence="2 3">HN2</strain>
    </source>
</reference>
<sequence>MMHNRTPEGDEYTRLLLATFRLNGRLIAAGDELTREHGLSSALWQVMGALKNAPLPVPRIADIMGLTRQSVQRSVNVLFERGLVSFAANPSHKKAKLVMLTAKGQETLNTIHQKQVLWANDIARGLDPIALHKAANLLESLVERLEHSGT</sequence>
<proteinExistence type="predicted"/>
<evidence type="ECO:0000313" key="2">
    <source>
        <dbReference type="EMBL" id="GFM34637.1"/>
    </source>
</evidence>